<dbReference type="GO" id="GO:0016020">
    <property type="term" value="C:membrane"/>
    <property type="evidence" value="ECO:0007669"/>
    <property type="project" value="InterPro"/>
</dbReference>
<evidence type="ECO:0000256" key="5">
    <source>
        <dbReference type="ARBA" id="ARBA00023180"/>
    </source>
</evidence>
<dbReference type="Proteomes" id="UP000237246">
    <property type="component" value="Unassembled WGS sequence"/>
</dbReference>
<keyword evidence="4 6" id="KW-1015">Disulfide bond</keyword>
<evidence type="ECO:0000256" key="1">
    <source>
        <dbReference type="ARBA" id="ARBA00022659"/>
    </source>
</evidence>
<evidence type="ECO:0000313" key="8">
    <source>
        <dbReference type="EMBL" id="POI21283.1"/>
    </source>
</evidence>
<reference evidence="8 9" key="1">
    <citation type="submission" date="2018-01" db="EMBL/GenBank/DDBJ databases">
        <title>Comparison of the Chinese Bamboo Partridge and Red Junglefowl genome sequences highlights the importance of demography in genome evolution.</title>
        <authorList>
            <person name="Tiley G.P."/>
            <person name="Kimball R.T."/>
            <person name="Braun E.L."/>
            <person name="Burleigh J.G."/>
        </authorList>
    </citation>
    <scope>NUCLEOTIDE SEQUENCE [LARGE SCALE GENOMIC DNA]</scope>
    <source>
        <strain evidence="8">RTK389</strain>
        <tissue evidence="8">Blood</tissue>
    </source>
</reference>
<dbReference type="InterPro" id="IPR050350">
    <property type="entry name" value="Compl-Cell_Adhes-Reg"/>
</dbReference>
<evidence type="ECO:0000256" key="6">
    <source>
        <dbReference type="PROSITE-ProRule" id="PRU00302"/>
    </source>
</evidence>
<dbReference type="Pfam" id="PF00084">
    <property type="entry name" value="Sushi"/>
    <property type="match status" value="3"/>
</dbReference>
<comment type="caution">
    <text evidence="6">Lacks conserved residue(s) required for the propagation of feature annotation.</text>
</comment>
<dbReference type="CDD" id="cd00033">
    <property type="entry name" value="CCP"/>
    <property type="match status" value="4"/>
</dbReference>
<keyword evidence="5" id="KW-0325">Glycoprotein</keyword>
<accession>A0A2P4SB13</accession>
<feature type="disulfide bond" evidence="6">
    <location>
        <begin position="78"/>
        <end position="105"/>
    </location>
</feature>
<evidence type="ECO:0000256" key="2">
    <source>
        <dbReference type="ARBA" id="ARBA00022737"/>
    </source>
</evidence>
<dbReference type="FunFam" id="2.10.70.10:FF:000001">
    <property type="entry name" value="Selectin P"/>
    <property type="match status" value="1"/>
</dbReference>
<dbReference type="SUPFAM" id="SSF57535">
    <property type="entry name" value="Complement control module/SCR domain"/>
    <property type="match status" value="4"/>
</dbReference>
<dbReference type="InterPro" id="IPR002396">
    <property type="entry name" value="Selectin_superfamily"/>
</dbReference>
<evidence type="ECO:0000259" key="7">
    <source>
        <dbReference type="PROSITE" id="PS50923"/>
    </source>
</evidence>
<proteinExistence type="predicted"/>
<comment type="caution">
    <text evidence="8">The sequence shown here is derived from an EMBL/GenBank/DDBJ whole genome shotgun (WGS) entry which is preliminary data.</text>
</comment>
<organism evidence="8 9">
    <name type="scientific">Bambusicola thoracicus</name>
    <name type="common">Chinese bamboo-partridge</name>
    <name type="synonym">Perdix thoracica</name>
    <dbReference type="NCBI Taxonomy" id="9083"/>
    <lineage>
        <taxon>Eukaryota</taxon>
        <taxon>Metazoa</taxon>
        <taxon>Chordata</taxon>
        <taxon>Craniata</taxon>
        <taxon>Vertebrata</taxon>
        <taxon>Euteleostomi</taxon>
        <taxon>Archelosauria</taxon>
        <taxon>Archosauria</taxon>
        <taxon>Dinosauria</taxon>
        <taxon>Saurischia</taxon>
        <taxon>Theropoda</taxon>
        <taxon>Coelurosauria</taxon>
        <taxon>Aves</taxon>
        <taxon>Neognathae</taxon>
        <taxon>Galloanserae</taxon>
        <taxon>Galliformes</taxon>
        <taxon>Phasianidae</taxon>
        <taxon>Perdicinae</taxon>
        <taxon>Bambusicola</taxon>
    </lineage>
</organism>
<keyword evidence="1 6" id="KW-0768">Sushi</keyword>
<evidence type="ECO:0000313" key="9">
    <source>
        <dbReference type="Proteomes" id="UP000237246"/>
    </source>
</evidence>
<dbReference type="InterPro" id="IPR035976">
    <property type="entry name" value="Sushi/SCR/CCP_sf"/>
</dbReference>
<dbReference type="GO" id="GO:0007155">
    <property type="term" value="P:cell adhesion"/>
    <property type="evidence" value="ECO:0007669"/>
    <property type="project" value="InterPro"/>
</dbReference>
<dbReference type="PROSITE" id="PS50923">
    <property type="entry name" value="SUSHI"/>
    <property type="match status" value="1"/>
</dbReference>
<evidence type="ECO:0000256" key="4">
    <source>
        <dbReference type="ARBA" id="ARBA00023157"/>
    </source>
</evidence>
<name>A0A2P4SB13_BAMTH</name>
<keyword evidence="9" id="KW-1185">Reference proteome</keyword>
<dbReference type="PANTHER" id="PTHR19325:SF484">
    <property type="entry name" value="P-SELECTIN"/>
    <property type="match status" value="1"/>
</dbReference>
<evidence type="ECO:0000256" key="3">
    <source>
        <dbReference type="ARBA" id="ARBA00022837"/>
    </source>
</evidence>
<dbReference type="Gene3D" id="2.10.70.10">
    <property type="entry name" value="Complement Module, domain 1"/>
    <property type="match status" value="4"/>
</dbReference>
<dbReference type="EMBL" id="PPHD01071234">
    <property type="protein sequence ID" value="POI21283.1"/>
    <property type="molecule type" value="Genomic_DNA"/>
</dbReference>
<dbReference type="OrthoDB" id="406096at2759"/>
<gene>
    <name evidence="8" type="ORF">CIB84_014970</name>
</gene>
<keyword evidence="3" id="KW-0106">Calcium</keyword>
<dbReference type="PRINTS" id="PR00343">
    <property type="entry name" value="SELECTIN"/>
</dbReference>
<dbReference type="PANTHER" id="PTHR19325">
    <property type="entry name" value="COMPLEMENT COMPONENT-RELATED SUSHI DOMAIN-CONTAINING"/>
    <property type="match status" value="1"/>
</dbReference>
<dbReference type="AlphaFoldDB" id="A0A2P4SB13"/>
<keyword evidence="2" id="KW-0677">Repeat</keyword>
<dbReference type="SMART" id="SM00032">
    <property type="entry name" value="CCP"/>
    <property type="match status" value="4"/>
</dbReference>
<feature type="non-terminal residue" evidence="8">
    <location>
        <position position="1"/>
    </location>
</feature>
<feature type="domain" description="Sushi" evidence="7">
    <location>
        <begin position="46"/>
        <end position="107"/>
    </location>
</feature>
<sequence>VTCPVLSAPEYGELNCSHLHGNFAFGSTCDFSCQPGFELMGPQSPISCPVLSAPEHGELNCSHIHGNFTFSSTCDFSCQPGFELIGSQSSECVATRTWTGDSPQCKAISCSLLSAPEHGELSCFHLYENFTFGSACDFSCQPGFELIGPQSPVSCPALDAPSHGHLSCSNLHGNFTFNSTCTFSCKEGFIQVGAEMLSDLGAPGIFTNAAYDSTL</sequence>
<protein>
    <recommendedName>
        <fullName evidence="7">Sushi domain-containing protein</fullName>
    </recommendedName>
</protein>
<dbReference type="InterPro" id="IPR000436">
    <property type="entry name" value="Sushi_SCR_CCP_dom"/>
</dbReference>